<dbReference type="Proteomes" id="UP001213771">
    <property type="component" value="Unassembled WGS sequence"/>
</dbReference>
<sequence length="161" mass="16592">MGIGPCSCKFLLGISGQGAPAIVTVTGPTGNVTNFTGTVINFSAEQCFTGGPMCNPAVNNFDVNFRDSGGNTINFTQGRRGTIACVDNTIATLMDGTAQATGNVLDGDFTVDFSYTINPITDIASIVITATGEDNTVFQTAFTAPISPQTFIGDCDETVGP</sequence>
<evidence type="ECO:0000313" key="1">
    <source>
        <dbReference type="EMBL" id="MDD9781397.1"/>
    </source>
</evidence>
<name>A0ABD4WMF4_PRIMG</name>
<protein>
    <submittedName>
        <fullName evidence="1">Uncharacterized protein</fullName>
    </submittedName>
</protein>
<dbReference type="RefSeq" id="WP_098548235.1">
    <property type="nucleotide sequence ID" value="NZ_JARAOX010000109.1"/>
</dbReference>
<gene>
    <name evidence="1" type="ORF">PVE99_03065</name>
</gene>
<evidence type="ECO:0000313" key="2">
    <source>
        <dbReference type="Proteomes" id="UP001213771"/>
    </source>
</evidence>
<organism evidence="1 2">
    <name type="scientific">Priestia megaterium</name>
    <name type="common">Bacillus megaterium</name>
    <dbReference type="NCBI Taxonomy" id="1404"/>
    <lineage>
        <taxon>Bacteria</taxon>
        <taxon>Bacillati</taxon>
        <taxon>Bacillota</taxon>
        <taxon>Bacilli</taxon>
        <taxon>Bacillales</taxon>
        <taxon>Bacillaceae</taxon>
        <taxon>Priestia</taxon>
    </lineage>
</organism>
<proteinExistence type="predicted"/>
<dbReference type="AlphaFoldDB" id="A0ABD4WMF4"/>
<dbReference type="EMBL" id="JARAOX010000109">
    <property type="protein sequence ID" value="MDD9781397.1"/>
    <property type="molecule type" value="Genomic_DNA"/>
</dbReference>
<reference evidence="1 2" key="1">
    <citation type="submission" date="2023-02" db="EMBL/GenBank/DDBJ databases">
        <authorList>
            <person name="Olszewska D."/>
        </authorList>
    </citation>
    <scope>NUCLEOTIDE SEQUENCE [LARGE SCALE GENOMIC DNA]</scope>
    <source>
        <strain evidence="1 2">FDU301</strain>
    </source>
</reference>
<accession>A0ABD4WMF4</accession>
<comment type="caution">
    <text evidence="1">The sequence shown here is derived from an EMBL/GenBank/DDBJ whole genome shotgun (WGS) entry which is preliminary data.</text>
</comment>